<dbReference type="Pfam" id="PF01556">
    <property type="entry name" value="DnaJ_C"/>
    <property type="match status" value="1"/>
</dbReference>
<dbReference type="Proteomes" id="UP001430356">
    <property type="component" value="Unassembled WGS sequence"/>
</dbReference>
<dbReference type="SUPFAM" id="SSF57938">
    <property type="entry name" value="DnaJ/Hsp40 cysteine-rich domain"/>
    <property type="match status" value="1"/>
</dbReference>
<evidence type="ECO:0000256" key="1">
    <source>
        <dbReference type="ARBA" id="ARBA00022723"/>
    </source>
</evidence>
<feature type="chain" id="PRO_5043765763" evidence="6">
    <location>
        <begin position="28"/>
        <end position="400"/>
    </location>
</feature>
<dbReference type="InterPro" id="IPR036869">
    <property type="entry name" value="J_dom_sf"/>
</dbReference>
<evidence type="ECO:0000256" key="5">
    <source>
        <dbReference type="PROSITE-ProRule" id="PRU00546"/>
    </source>
</evidence>
<dbReference type="SUPFAM" id="SSF46565">
    <property type="entry name" value="Chaperone J-domain"/>
    <property type="match status" value="1"/>
</dbReference>
<dbReference type="InterPro" id="IPR044713">
    <property type="entry name" value="DNJA1/2-like"/>
</dbReference>
<comment type="caution">
    <text evidence="9">The sequence shown here is derived from an EMBL/GenBank/DDBJ whole genome shotgun (WGS) entry which is preliminary data.</text>
</comment>
<dbReference type="SUPFAM" id="SSF49493">
    <property type="entry name" value="HSP40/DnaJ peptide-binding domain"/>
    <property type="match status" value="2"/>
</dbReference>
<dbReference type="InterPro" id="IPR008971">
    <property type="entry name" value="HSP40/DnaJ_pept-bd"/>
</dbReference>
<evidence type="ECO:0000313" key="9">
    <source>
        <dbReference type="EMBL" id="KAK7195802.1"/>
    </source>
</evidence>
<dbReference type="SMART" id="SM00271">
    <property type="entry name" value="DnaJ"/>
    <property type="match status" value="1"/>
</dbReference>
<keyword evidence="10" id="KW-1185">Reference proteome</keyword>
<dbReference type="InterPro" id="IPR036410">
    <property type="entry name" value="HSP_DnaJ_Cys-rich_dom_sf"/>
</dbReference>
<dbReference type="PROSITE" id="PS50076">
    <property type="entry name" value="DNAJ_2"/>
    <property type="match status" value="1"/>
</dbReference>
<organism evidence="9 10">
    <name type="scientific">Novymonas esmeraldas</name>
    <dbReference type="NCBI Taxonomy" id="1808958"/>
    <lineage>
        <taxon>Eukaryota</taxon>
        <taxon>Discoba</taxon>
        <taxon>Euglenozoa</taxon>
        <taxon>Kinetoplastea</taxon>
        <taxon>Metakinetoplastina</taxon>
        <taxon>Trypanosomatida</taxon>
        <taxon>Trypanosomatidae</taxon>
        <taxon>Novymonas</taxon>
    </lineage>
</organism>
<name>A0AAW0EQQ8_9TRYP</name>
<evidence type="ECO:0000256" key="4">
    <source>
        <dbReference type="ARBA" id="ARBA00022833"/>
    </source>
</evidence>
<dbReference type="Gene3D" id="2.60.260.20">
    <property type="entry name" value="Urease metallochaperone UreE, N-terminal domain"/>
    <property type="match status" value="2"/>
</dbReference>
<proteinExistence type="predicted"/>
<keyword evidence="2" id="KW-0677">Repeat</keyword>
<dbReference type="Gene3D" id="1.10.287.110">
    <property type="entry name" value="DnaJ domain"/>
    <property type="match status" value="1"/>
</dbReference>
<sequence length="400" mass="44392">MASGRLGSRRQWALVLLLLLSATAVCAQAFFNFHGGGRHAHTPPAQARRPPDVDYYKVLGLDDRREAATEKDIRQEYRRLSRLHHPDVARTEADKAKYSDVNRAYEVLSDKRKRKVYDMRGERGLEQLAEMDRTKAAPGGGGNPLAQLFGMRADNGLRGPNTEVEATVELASVYTGARVPMQVNKHKVCHACKGSGADAKAAVVQCRQCGGHGVLRQRIQFAPGMIQEVQQQCPACGGSGQRPERVCSVCKGKKIVYGSSSVVLELEPGMTEGHVLTFEMEAEESPDRLPGDLLVRVRTQPHPVFSRRRNQLDLDTALSLTLKEALLGFNRSITHLDGVEQVNVVQRDTVTAYDSVLRLTGRGMPKLHVPSERGDLYVRLRYELPARLTEEQKALVERLL</sequence>
<dbReference type="InterPro" id="IPR001305">
    <property type="entry name" value="HSP_DnaJ_Cys-rich_dom"/>
</dbReference>
<feature type="domain" description="CR-type" evidence="8">
    <location>
        <begin position="176"/>
        <end position="259"/>
    </location>
</feature>
<dbReference type="FunFam" id="2.60.260.20:FF:000013">
    <property type="entry name" value="DnaJ subfamily B member 11"/>
    <property type="match status" value="1"/>
</dbReference>
<dbReference type="CDD" id="cd10719">
    <property type="entry name" value="DnaJ_zf"/>
    <property type="match status" value="1"/>
</dbReference>
<dbReference type="InterPro" id="IPR002939">
    <property type="entry name" value="DnaJ_C"/>
</dbReference>
<feature type="zinc finger region" description="CR-type" evidence="5">
    <location>
        <begin position="176"/>
        <end position="259"/>
    </location>
</feature>
<protein>
    <submittedName>
        <fullName evidence="9">Chaperone protein DNAj</fullName>
    </submittedName>
</protein>
<dbReference type="Gene3D" id="2.10.230.10">
    <property type="entry name" value="Heat shock protein DnaJ, cysteine-rich domain"/>
    <property type="match status" value="1"/>
</dbReference>
<evidence type="ECO:0000259" key="7">
    <source>
        <dbReference type="PROSITE" id="PS50076"/>
    </source>
</evidence>
<dbReference type="PROSITE" id="PS00636">
    <property type="entry name" value="DNAJ_1"/>
    <property type="match status" value="1"/>
</dbReference>
<dbReference type="InterPro" id="IPR018253">
    <property type="entry name" value="DnaJ_domain_CS"/>
</dbReference>
<dbReference type="PROSITE" id="PS51188">
    <property type="entry name" value="ZF_CR"/>
    <property type="match status" value="1"/>
</dbReference>
<dbReference type="FunFam" id="2.10.230.10:FF:000001">
    <property type="entry name" value="DnaJ subfamily A member 2"/>
    <property type="match status" value="1"/>
</dbReference>
<dbReference type="PRINTS" id="PR00625">
    <property type="entry name" value="JDOMAIN"/>
</dbReference>
<keyword evidence="6" id="KW-0732">Signal</keyword>
<dbReference type="CDD" id="cd10747">
    <property type="entry name" value="DnaJ_C"/>
    <property type="match status" value="1"/>
</dbReference>
<dbReference type="InterPro" id="IPR001623">
    <property type="entry name" value="DnaJ_domain"/>
</dbReference>
<dbReference type="EMBL" id="JAECZO010000062">
    <property type="protein sequence ID" value="KAK7195802.1"/>
    <property type="molecule type" value="Genomic_DNA"/>
</dbReference>
<evidence type="ECO:0000256" key="6">
    <source>
        <dbReference type="SAM" id="SignalP"/>
    </source>
</evidence>
<keyword evidence="1 5" id="KW-0479">Metal-binding</keyword>
<feature type="signal peptide" evidence="6">
    <location>
        <begin position="1"/>
        <end position="27"/>
    </location>
</feature>
<accession>A0AAW0EQQ8</accession>
<keyword evidence="4 5" id="KW-0862">Zinc</keyword>
<reference evidence="9 10" key="1">
    <citation type="journal article" date="2021" name="MBio">
        <title>A New Model Trypanosomatid, Novymonas esmeraldas: Genomic Perception of Its 'Candidatus Pandoraea novymonadis' Endosymbiont.</title>
        <authorList>
            <person name="Zakharova A."/>
            <person name="Saura A."/>
            <person name="Butenko A."/>
            <person name="Podesvova L."/>
            <person name="Warmusova S."/>
            <person name="Kostygov A.Y."/>
            <person name="Nenarokova A."/>
            <person name="Lukes J."/>
            <person name="Opperdoes F.R."/>
            <person name="Yurchenko V."/>
        </authorList>
    </citation>
    <scope>NUCLEOTIDE SEQUENCE [LARGE SCALE GENOMIC DNA]</scope>
    <source>
        <strain evidence="9 10">E262AT.01</strain>
    </source>
</reference>
<feature type="domain" description="J" evidence="7">
    <location>
        <begin position="54"/>
        <end position="121"/>
    </location>
</feature>
<evidence type="ECO:0000256" key="3">
    <source>
        <dbReference type="ARBA" id="ARBA00022771"/>
    </source>
</evidence>
<dbReference type="AlphaFoldDB" id="A0AAW0EQQ8"/>
<dbReference type="GO" id="GO:0006457">
    <property type="term" value="P:protein folding"/>
    <property type="evidence" value="ECO:0007669"/>
    <property type="project" value="InterPro"/>
</dbReference>
<dbReference type="Pfam" id="PF00226">
    <property type="entry name" value="DnaJ"/>
    <property type="match status" value="1"/>
</dbReference>
<gene>
    <name evidence="9" type="ORF">NESM_000511200</name>
</gene>
<dbReference type="GO" id="GO:0030544">
    <property type="term" value="F:Hsp70 protein binding"/>
    <property type="evidence" value="ECO:0007669"/>
    <property type="project" value="InterPro"/>
</dbReference>
<evidence type="ECO:0000259" key="8">
    <source>
        <dbReference type="PROSITE" id="PS51188"/>
    </source>
</evidence>
<evidence type="ECO:0000256" key="2">
    <source>
        <dbReference type="ARBA" id="ARBA00022737"/>
    </source>
</evidence>
<dbReference type="Pfam" id="PF00684">
    <property type="entry name" value="DnaJ_CXXCXGXG"/>
    <property type="match status" value="1"/>
</dbReference>
<dbReference type="GO" id="GO:0051082">
    <property type="term" value="F:unfolded protein binding"/>
    <property type="evidence" value="ECO:0007669"/>
    <property type="project" value="InterPro"/>
</dbReference>
<evidence type="ECO:0000313" key="10">
    <source>
        <dbReference type="Proteomes" id="UP001430356"/>
    </source>
</evidence>
<dbReference type="CDD" id="cd06257">
    <property type="entry name" value="DnaJ"/>
    <property type="match status" value="1"/>
</dbReference>
<dbReference type="PANTHER" id="PTHR43888">
    <property type="entry name" value="DNAJ-LIKE-2, ISOFORM A-RELATED"/>
    <property type="match status" value="1"/>
</dbReference>
<keyword evidence="3 5" id="KW-0863">Zinc-finger</keyword>
<dbReference type="GO" id="GO:0008270">
    <property type="term" value="F:zinc ion binding"/>
    <property type="evidence" value="ECO:0007669"/>
    <property type="project" value="UniProtKB-KW"/>
</dbReference>